<accession>A0A811PKV9</accession>
<dbReference type="Proteomes" id="UP000604825">
    <property type="component" value="Unassembled WGS sequence"/>
</dbReference>
<dbReference type="EMBL" id="CAJGYO010000007">
    <property type="protein sequence ID" value="CAD6243029.1"/>
    <property type="molecule type" value="Genomic_DNA"/>
</dbReference>
<name>A0A811PKV9_9POAL</name>
<dbReference type="AlphaFoldDB" id="A0A811PKV9"/>
<proteinExistence type="predicted"/>
<organism evidence="2 3">
    <name type="scientific">Miscanthus lutarioriparius</name>
    <dbReference type="NCBI Taxonomy" id="422564"/>
    <lineage>
        <taxon>Eukaryota</taxon>
        <taxon>Viridiplantae</taxon>
        <taxon>Streptophyta</taxon>
        <taxon>Embryophyta</taxon>
        <taxon>Tracheophyta</taxon>
        <taxon>Spermatophyta</taxon>
        <taxon>Magnoliopsida</taxon>
        <taxon>Liliopsida</taxon>
        <taxon>Poales</taxon>
        <taxon>Poaceae</taxon>
        <taxon>PACMAD clade</taxon>
        <taxon>Panicoideae</taxon>
        <taxon>Andropogonodae</taxon>
        <taxon>Andropogoneae</taxon>
        <taxon>Saccharinae</taxon>
        <taxon>Miscanthus</taxon>
    </lineage>
</organism>
<keyword evidence="3" id="KW-1185">Reference proteome</keyword>
<protein>
    <submittedName>
        <fullName evidence="2">Uncharacterized protein</fullName>
    </submittedName>
</protein>
<feature type="compositionally biased region" description="Basic residues" evidence="1">
    <location>
        <begin position="56"/>
        <end position="66"/>
    </location>
</feature>
<evidence type="ECO:0000313" key="2">
    <source>
        <dbReference type="EMBL" id="CAD6243029.1"/>
    </source>
</evidence>
<feature type="region of interest" description="Disordered" evidence="1">
    <location>
        <begin position="1"/>
        <end position="35"/>
    </location>
</feature>
<gene>
    <name evidence="2" type="ORF">NCGR_LOCUS28328</name>
</gene>
<evidence type="ECO:0000256" key="1">
    <source>
        <dbReference type="SAM" id="MobiDB-lite"/>
    </source>
</evidence>
<evidence type="ECO:0000313" key="3">
    <source>
        <dbReference type="Proteomes" id="UP000604825"/>
    </source>
</evidence>
<comment type="caution">
    <text evidence="2">The sequence shown here is derived from an EMBL/GenBank/DDBJ whole genome shotgun (WGS) entry which is preliminary data.</text>
</comment>
<feature type="compositionally biased region" description="Low complexity" evidence="1">
    <location>
        <begin position="113"/>
        <end position="124"/>
    </location>
</feature>
<sequence>MATPRSPSPRGDALLDSAPLLGGVGRRRGGALRRPSLRGAARLLRRGGSRRCWCGRPRRSSWRSGRRTGPTPAPWWRSTSSGTSPSSSSLPSCSCSATTRVPPCRSASGSLGTPPSASSTWSASPSSIVCDTASAAGRQFPPTRRVEVVHRPPPAMTTTESTAPVVEVATASVMGNNISRGDCDC</sequence>
<feature type="compositionally biased region" description="Low complexity" evidence="1">
    <location>
        <begin position="78"/>
        <end position="96"/>
    </location>
</feature>
<feature type="region of interest" description="Disordered" evidence="1">
    <location>
        <begin position="50"/>
        <end position="124"/>
    </location>
</feature>
<reference evidence="2" key="1">
    <citation type="submission" date="2020-10" db="EMBL/GenBank/DDBJ databases">
        <authorList>
            <person name="Han B."/>
            <person name="Lu T."/>
            <person name="Zhao Q."/>
            <person name="Huang X."/>
            <person name="Zhao Y."/>
        </authorList>
    </citation>
    <scope>NUCLEOTIDE SEQUENCE</scope>
</reference>